<evidence type="ECO:0000256" key="1">
    <source>
        <dbReference type="SAM" id="MobiDB-lite"/>
    </source>
</evidence>
<dbReference type="EMBL" id="PQXI01000122">
    <property type="protein sequence ID" value="TGO23769.1"/>
    <property type="molecule type" value="Genomic_DNA"/>
</dbReference>
<feature type="region of interest" description="Disordered" evidence="1">
    <location>
        <begin position="242"/>
        <end position="288"/>
    </location>
</feature>
<dbReference type="Proteomes" id="UP000297910">
    <property type="component" value="Unassembled WGS sequence"/>
</dbReference>
<proteinExistence type="predicted"/>
<keyword evidence="3" id="KW-1185">Reference proteome</keyword>
<accession>A0A4Z1FLA1</accession>
<sequence length="288" mass="32202">MAHILTYHTHGSTRTFSPVTSNPSNPSPPPSPSAFPQAITPQNYAAYAARYTHIYPSQSKVHLGILPPTSRHPVTPIRATLSSILLAQRSALTRIETLKSTNYDPDAYYLHIHAEAKFRAELNDGVGFYLDIYSSSSEVISLLHKWPFDDATKGMIPSKCLPYVDLVLQFDQLNEKLHKLGQASLGYHVKYHYIPKTENRAVEMDVMAELDRYAAKLEKNIKEVVEDDGTEEELEELPILKTTPISKSGGKSILTPKSTPIQKPKLNLKLTSRDSRLRQNSAPKAPEL</sequence>
<organism evidence="2 3">
    <name type="scientific">Botrytis paeoniae</name>
    <dbReference type="NCBI Taxonomy" id="278948"/>
    <lineage>
        <taxon>Eukaryota</taxon>
        <taxon>Fungi</taxon>
        <taxon>Dikarya</taxon>
        <taxon>Ascomycota</taxon>
        <taxon>Pezizomycotina</taxon>
        <taxon>Leotiomycetes</taxon>
        <taxon>Helotiales</taxon>
        <taxon>Sclerotiniaceae</taxon>
        <taxon>Botrytis</taxon>
    </lineage>
</organism>
<feature type="region of interest" description="Disordered" evidence="1">
    <location>
        <begin position="12"/>
        <end position="36"/>
    </location>
</feature>
<name>A0A4Z1FLA1_9HELO</name>
<comment type="caution">
    <text evidence="2">The sequence shown here is derived from an EMBL/GenBank/DDBJ whole genome shotgun (WGS) entry which is preliminary data.</text>
</comment>
<dbReference type="AlphaFoldDB" id="A0A4Z1FLA1"/>
<evidence type="ECO:0000313" key="3">
    <source>
        <dbReference type="Proteomes" id="UP000297910"/>
    </source>
</evidence>
<gene>
    <name evidence="2" type="ORF">BPAE_0122g00250</name>
</gene>
<reference evidence="2 3" key="1">
    <citation type="submission" date="2017-12" db="EMBL/GenBank/DDBJ databases">
        <title>Comparative genomics of Botrytis spp.</title>
        <authorList>
            <person name="Valero-Jimenez C.A."/>
            <person name="Tapia P."/>
            <person name="Veloso J."/>
            <person name="Silva-Moreno E."/>
            <person name="Staats M."/>
            <person name="Valdes J.H."/>
            <person name="Van Kan J.A.L."/>
        </authorList>
    </citation>
    <scope>NUCLEOTIDE SEQUENCE [LARGE SCALE GENOMIC DNA]</scope>
    <source>
        <strain evidence="2 3">Bp0003</strain>
    </source>
</reference>
<protein>
    <submittedName>
        <fullName evidence="2">Uncharacterized protein</fullName>
    </submittedName>
</protein>
<evidence type="ECO:0000313" key="2">
    <source>
        <dbReference type="EMBL" id="TGO23769.1"/>
    </source>
</evidence>